<dbReference type="SUPFAM" id="SSF51735">
    <property type="entry name" value="NAD(P)-binding Rossmann-fold domains"/>
    <property type="match status" value="1"/>
</dbReference>
<dbReference type="PANTHER" id="PTHR43708">
    <property type="entry name" value="CONSERVED EXPRESSED OXIDOREDUCTASE (EUROFUNG)"/>
    <property type="match status" value="1"/>
</dbReference>
<evidence type="ECO:0000313" key="3">
    <source>
        <dbReference type="EMBL" id="MBD2867313.1"/>
    </source>
</evidence>
<protein>
    <submittedName>
        <fullName evidence="3">Gfo/Idh/MocA family oxidoreductase</fullName>
    </submittedName>
</protein>
<evidence type="ECO:0000313" key="4">
    <source>
        <dbReference type="Proteomes" id="UP000632125"/>
    </source>
</evidence>
<dbReference type="InterPro" id="IPR055170">
    <property type="entry name" value="GFO_IDH_MocA-like_dom"/>
</dbReference>
<keyword evidence="4" id="KW-1185">Reference proteome</keyword>
<sequence length="333" mass="36742">MKKFKVGLVGAGGVTELHLEGYKGKPDRIEVVAICDPNEDNLRYRAEKYGIPNTFTDLDAFIRDSGIDVAVVCTPTSIRKQVVMPLLDAGIPVFVEKPFSDTLADAVEITEKAKRLGIPVAVNQNFRRHFPFDVARRLVDGDAIGKVTSIQFNQMFFREDAGWRLDCERHALSVMGIHWFDGFRQTLGCEAESVTSLMSSSDAIGCRGETDATVQIQFENGAFVTYTQSFSSAVNRTEMIVIGERGTLICNHHSVQLHRVGDREPSERWIVDVSRETNSLENVGQLLDWIETGVPAPNSAEDNLNVVAMLDAAYVSAGEKRTVQLKKAGSACL</sequence>
<reference evidence="3" key="1">
    <citation type="submission" date="2020-09" db="EMBL/GenBank/DDBJ databases">
        <title>A novel bacterium of genus Paenibacillus, isolated from South China Sea.</title>
        <authorList>
            <person name="Huang H."/>
            <person name="Mo K."/>
            <person name="Hu Y."/>
        </authorList>
    </citation>
    <scope>NUCLEOTIDE SEQUENCE</scope>
    <source>
        <strain evidence="3">IB182493</strain>
    </source>
</reference>
<dbReference type="SUPFAM" id="SSF55347">
    <property type="entry name" value="Glyceraldehyde-3-phosphate dehydrogenase-like, C-terminal domain"/>
    <property type="match status" value="1"/>
</dbReference>
<dbReference type="PANTHER" id="PTHR43708:SF8">
    <property type="entry name" value="OXIDOREDUCTASE"/>
    <property type="match status" value="1"/>
</dbReference>
<dbReference type="Pfam" id="PF22725">
    <property type="entry name" value="GFO_IDH_MocA_C3"/>
    <property type="match status" value="1"/>
</dbReference>
<dbReference type="Gene3D" id="3.40.50.720">
    <property type="entry name" value="NAD(P)-binding Rossmann-like Domain"/>
    <property type="match status" value="1"/>
</dbReference>
<accession>A0A927CFU7</accession>
<dbReference type="Pfam" id="PF01408">
    <property type="entry name" value="GFO_IDH_MocA"/>
    <property type="match status" value="1"/>
</dbReference>
<organism evidence="3 4">
    <name type="scientific">Paenibacillus arenilitoris</name>
    <dbReference type="NCBI Taxonomy" id="2772299"/>
    <lineage>
        <taxon>Bacteria</taxon>
        <taxon>Bacillati</taxon>
        <taxon>Bacillota</taxon>
        <taxon>Bacilli</taxon>
        <taxon>Bacillales</taxon>
        <taxon>Paenibacillaceae</taxon>
        <taxon>Paenibacillus</taxon>
    </lineage>
</organism>
<gene>
    <name evidence="3" type="ORF">IDH41_01890</name>
</gene>
<dbReference type="EMBL" id="JACXIY010000002">
    <property type="protein sequence ID" value="MBD2867313.1"/>
    <property type="molecule type" value="Genomic_DNA"/>
</dbReference>
<dbReference type="InterPro" id="IPR036291">
    <property type="entry name" value="NAD(P)-bd_dom_sf"/>
</dbReference>
<comment type="caution">
    <text evidence="3">The sequence shown here is derived from an EMBL/GenBank/DDBJ whole genome shotgun (WGS) entry which is preliminary data.</text>
</comment>
<evidence type="ECO:0000259" key="2">
    <source>
        <dbReference type="Pfam" id="PF22725"/>
    </source>
</evidence>
<name>A0A927CFU7_9BACL</name>
<dbReference type="Proteomes" id="UP000632125">
    <property type="component" value="Unassembled WGS sequence"/>
</dbReference>
<proteinExistence type="predicted"/>
<evidence type="ECO:0000259" key="1">
    <source>
        <dbReference type="Pfam" id="PF01408"/>
    </source>
</evidence>
<dbReference type="InterPro" id="IPR051317">
    <property type="entry name" value="Gfo/Idh/MocA_oxidoreduct"/>
</dbReference>
<dbReference type="RefSeq" id="WP_190857789.1">
    <property type="nucleotide sequence ID" value="NZ_JACXIY010000002.1"/>
</dbReference>
<feature type="domain" description="GFO/IDH/MocA-like oxidoreductase" evidence="2">
    <location>
        <begin position="134"/>
        <end position="248"/>
    </location>
</feature>
<dbReference type="InterPro" id="IPR000683">
    <property type="entry name" value="Gfo/Idh/MocA-like_OxRdtase_N"/>
</dbReference>
<dbReference type="GO" id="GO:0000166">
    <property type="term" value="F:nucleotide binding"/>
    <property type="evidence" value="ECO:0007669"/>
    <property type="project" value="InterPro"/>
</dbReference>
<feature type="domain" description="Gfo/Idh/MocA-like oxidoreductase N-terminal" evidence="1">
    <location>
        <begin position="4"/>
        <end position="123"/>
    </location>
</feature>
<dbReference type="AlphaFoldDB" id="A0A927CFU7"/>
<dbReference type="Gene3D" id="3.30.360.10">
    <property type="entry name" value="Dihydrodipicolinate Reductase, domain 2"/>
    <property type="match status" value="1"/>
</dbReference>